<keyword evidence="1" id="KW-1133">Transmembrane helix</keyword>
<dbReference type="InterPro" id="IPR013099">
    <property type="entry name" value="K_chnl_dom"/>
</dbReference>
<sequence>MEGRRLTTEFSRTRAAVSWYRHQRFLFLLVVLLVAIALSPLFDNMKLLGMLSDVFLTLVFLGGLWAVSRQRAILLTGVVLALPMLVYTWSVHFIHLYWLTLIGRSCGILFLLLLVVSILKFIFQSRRVTLELIHAAVVVYLLIGLCWTFIYGLIEVMHPGSFSHANPSSSSFAFSYFSFVTLTTLGYGDISPVAQVARSSAILEAIIGQLYLTVLVARLVGMQIAQGDAGED</sequence>
<dbReference type="Gene3D" id="1.10.287.70">
    <property type="match status" value="1"/>
</dbReference>
<feature type="transmembrane region" description="Helical" evidence="1">
    <location>
        <begin position="202"/>
        <end position="225"/>
    </location>
</feature>
<feature type="transmembrane region" description="Helical" evidence="1">
    <location>
        <begin position="25"/>
        <end position="42"/>
    </location>
</feature>
<evidence type="ECO:0000313" key="3">
    <source>
        <dbReference type="EMBL" id="PNU19570.1"/>
    </source>
</evidence>
<feature type="transmembrane region" description="Helical" evidence="1">
    <location>
        <begin position="72"/>
        <end position="90"/>
    </location>
</feature>
<accession>A0A2K2H8M0</accession>
<dbReference type="AlphaFoldDB" id="A0A2K2H8M0"/>
<keyword evidence="1" id="KW-0812">Transmembrane</keyword>
<feature type="transmembrane region" description="Helical" evidence="1">
    <location>
        <begin position="96"/>
        <end position="123"/>
    </location>
</feature>
<evidence type="ECO:0000256" key="1">
    <source>
        <dbReference type="SAM" id="Phobius"/>
    </source>
</evidence>
<dbReference type="Pfam" id="PF07885">
    <property type="entry name" value="Ion_trans_2"/>
    <property type="match status" value="1"/>
</dbReference>
<protein>
    <recommendedName>
        <fullName evidence="2">Potassium channel domain-containing protein</fullName>
    </recommendedName>
</protein>
<evidence type="ECO:0000313" key="4">
    <source>
        <dbReference type="Proteomes" id="UP000236340"/>
    </source>
</evidence>
<dbReference type="EMBL" id="PPFX01000027">
    <property type="protein sequence ID" value="PNU19570.1"/>
    <property type="molecule type" value="Genomic_DNA"/>
</dbReference>
<dbReference type="SUPFAM" id="SSF81324">
    <property type="entry name" value="Voltage-gated potassium channels"/>
    <property type="match status" value="1"/>
</dbReference>
<gene>
    <name evidence="3" type="ORF">C2E25_11565</name>
</gene>
<feature type="transmembrane region" description="Helical" evidence="1">
    <location>
        <begin position="48"/>
        <end position="67"/>
    </location>
</feature>
<comment type="caution">
    <text evidence="3">The sequence shown here is derived from an EMBL/GenBank/DDBJ whole genome shotgun (WGS) entry which is preliminary data.</text>
</comment>
<reference evidence="3 4" key="1">
    <citation type="journal article" date="2018" name="Genome Announc.">
        <title>Genome Sequence of Geothermobacter sp. HR-1 Iron Reducer from the Loihi Seamount.</title>
        <authorList>
            <person name="Smith H."/>
            <person name="Abuyen K."/>
            <person name="Tremblay J."/>
            <person name="Savalia P."/>
            <person name="Perez-Rodriguez I."/>
            <person name="Emerson D."/>
            <person name="Tully B."/>
            <person name="Amend J."/>
        </authorList>
    </citation>
    <scope>NUCLEOTIDE SEQUENCE [LARGE SCALE GENOMIC DNA]</scope>
    <source>
        <strain evidence="3 4">HR-1</strain>
    </source>
</reference>
<name>A0A2K2H8M0_9BACT</name>
<organism evidence="3 4">
    <name type="scientific">Geothermobacter hydrogeniphilus</name>
    <dbReference type="NCBI Taxonomy" id="1969733"/>
    <lineage>
        <taxon>Bacteria</taxon>
        <taxon>Pseudomonadati</taxon>
        <taxon>Thermodesulfobacteriota</taxon>
        <taxon>Desulfuromonadia</taxon>
        <taxon>Desulfuromonadales</taxon>
        <taxon>Geothermobacteraceae</taxon>
        <taxon>Geothermobacter</taxon>
    </lineage>
</organism>
<proteinExistence type="predicted"/>
<dbReference type="Proteomes" id="UP000236340">
    <property type="component" value="Unassembled WGS sequence"/>
</dbReference>
<feature type="transmembrane region" description="Helical" evidence="1">
    <location>
        <begin position="135"/>
        <end position="154"/>
    </location>
</feature>
<feature type="domain" description="Potassium channel" evidence="2">
    <location>
        <begin position="148"/>
        <end position="220"/>
    </location>
</feature>
<keyword evidence="1" id="KW-0472">Membrane</keyword>
<evidence type="ECO:0000259" key="2">
    <source>
        <dbReference type="Pfam" id="PF07885"/>
    </source>
</evidence>
<feature type="transmembrane region" description="Helical" evidence="1">
    <location>
        <begin position="174"/>
        <end position="190"/>
    </location>
</feature>